<dbReference type="InterPro" id="IPR001589">
    <property type="entry name" value="Actinin_actin-bd_CS"/>
</dbReference>
<dbReference type="SMART" id="SM00033">
    <property type="entry name" value="CH"/>
    <property type="match status" value="4"/>
</dbReference>
<sequence>MADDDDWETDADFENNLTEAERRAYGNVETKKNYEKVMDKSGSSAPGESISLTQLDTSKFGSPAAAASPATASSPAPAPGKLDTSKFGAPAAGASGAAAGGKNVLNRTRRISDAASKELIGVFQMIDADGSGTLTIDELVAAFEKLGMSTPRDKVVAMLKAVDEDGNGSVNFEEFVAMAERLKAQRGPSDALGSAYTEMVDKGKAKLTQVTKSGGHTAVHSFAVDECLAYADFLNSKLAWDPKLKYLLPITDFAELFGACSDGVLLCKLINVAAPETIDERVINMQPNNRFLINENLNLAIQAAKSIGIKVVNIGASDIAEANPILVLGLMWQIIKSCLLSKINLKENPNLIRLLEEGESLEMLLKLPPEKLLMRWFNYQLKEAGSSRRVEVWSRDLKDSELYAHLLSQIDPDKKCNTRVLSNADLTARATYVAAQGQRLGADFTVQPADIVSGNEKLNLAFVAALFNACPGLAPPEDLSMLAEMPSEDDSGDSREERAFRMWINSLGIESIPEVCESGKVDNLFEDVKDGLVLLHTMDKLKPGTVSWKEVNTKDKCKMVFKRNENGSKVVELGKQMGFSLVGVGGKDIVDGNKKLLLGLVWQMMRMDMMGFLAKVRAGAGGAAMGDKEMVAWANGKVSAAVAAGVCATISDFGDKRLADGLYLFELLAAIEPRCVNRTLITEGATDEEKQLNAKYVISSARKIGCSLFLLWEDVVEVKPKMILSFVAAVMAHDMQK</sequence>
<feature type="domain" description="Calponin-homology (CH)" evidence="6">
    <location>
        <begin position="494"/>
        <end position="609"/>
    </location>
</feature>
<dbReference type="PANTHER" id="PTHR19961:SF18">
    <property type="entry name" value="FI19014P1"/>
    <property type="match status" value="1"/>
</dbReference>
<dbReference type="Pfam" id="PF00307">
    <property type="entry name" value="CH"/>
    <property type="match status" value="4"/>
</dbReference>
<keyword evidence="3" id="KW-0106">Calcium</keyword>
<name>A0A0M0LP29_9EUKA</name>
<dbReference type="AlphaFoldDB" id="A0A0M0LP29"/>
<dbReference type="PROSITE" id="PS50021">
    <property type="entry name" value="CH"/>
    <property type="match status" value="4"/>
</dbReference>
<dbReference type="GO" id="GO:0051015">
    <property type="term" value="F:actin filament binding"/>
    <property type="evidence" value="ECO:0007669"/>
    <property type="project" value="InterPro"/>
</dbReference>
<dbReference type="PANTHER" id="PTHR19961">
    <property type="entry name" value="FIMBRIN/PLASTIN"/>
    <property type="match status" value="1"/>
</dbReference>
<evidence type="ECO:0000259" key="6">
    <source>
        <dbReference type="PROSITE" id="PS50021"/>
    </source>
</evidence>
<dbReference type="PROSITE" id="PS00020">
    <property type="entry name" value="ACTININ_2"/>
    <property type="match status" value="2"/>
</dbReference>
<feature type="domain" description="Calponin-homology (CH)" evidence="6">
    <location>
        <begin position="367"/>
        <end position="471"/>
    </location>
</feature>
<dbReference type="InterPro" id="IPR002048">
    <property type="entry name" value="EF_hand_dom"/>
</dbReference>
<evidence type="ECO:0000256" key="3">
    <source>
        <dbReference type="ARBA" id="ARBA00022837"/>
    </source>
</evidence>
<accession>A0A0M0LP29</accession>
<evidence type="ECO:0000256" key="2">
    <source>
        <dbReference type="ARBA" id="ARBA00022737"/>
    </source>
</evidence>
<evidence type="ECO:0000259" key="7">
    <source>
        <dbReference type="PROSITE" id="PS50222"/>
    </source>
</evidence>
<dbReference type="InterPro" id="IPR011992">
    <property type="entry name" value="EF-hand-dom_pair"/>
</dbReference>
<dbReference type="PROSITE" id="PS00018">
    <property type="entry name" value="EF_HAND_1"/>
    <property type="match status" value="2"/>
</dbReference>
<dbReference type="InterPro" id="IPR036872">
    <property type="entry name" value="CH_dom_sf"/>
</dbReference>
<dbReference type="SMART" id="SM00054">
    <property type="entry name" value="EFh"/>
    <property type="match status" value="2"/>
</dbReference>
<dbReference type="InterPro" id="IPR018247">
    <property type="entry name" value="EF_Hand_1_Ca_BS"/>
</dbReference>
<dbReference type="GO" id="GO:0005737">
    <property type="term" value="C:cytoplasm"/>
    <property type="evidence" value="ECO:0007669"/>
    <property type="project" value="TreeGrafter"/>
</dbReference>
<dbReference type="GO" id="GO:0051639">
    <property type="term" value="P:actin filament network formation"/>
    <property type="evidence" value="ECO:0007669"/>
    <property type="project" value="TreeGrafter"/>
</dbReference>
<dbReference type="SUPFAM" id="SSF47576">
    <property type="entry name" value="Calponin-homology domain, CH-domain"/>
    <property type="match status" value="1"/>
</dbReference>
<gene>
    <name evidence="8" type="ORF">Ctob_014353</name>
</gene>
<feature type="region of interest" description="Disordered" evidence="5">
    <location>
        <begin position="1"/>
        <end position="87"/>
    </location>
</feature>
<feature type="compositionally biased region" description="Acidic residues" evidence="5">
    <location>
        <begin position="1"/>
        <end position="13"/>
    </location>
</feature>
<protein>
    <submittedName>
        <fullName evidence="8">Fimbrin 1</fullName>
    </submittedName>
</protein>
<dbReference type="GO" id="GO:0005884">
    <property type="term" value="C:actin filament"/>
    <property type="evidence" value="ECO:0007669"/>
    <property type="project" value="TreeGrafter"/>
</dbReference>
<feature type="domain" description="Calponin-homology (CH)" evidence="6">
    <location>
        <begin position="624"/>
        <end position="735"/>
    </location>
</feature>
<dbReference type="OrthoDB" id="431378at2759"/>
<keyword evidence="4" id="KW-0009">Actin-binding</keyword>
<keyword evidence="2" id="KW-0677">Repeat</keyword>
<dbReference type="Pfam" id="PF13499">
    <property type="entry name" value="EF-hand_7"/>
    <property type="match status" value="1"/>
</dbReference>
<dbReference type="FunFam" id="1.10.418.10:FF:000042">
    <property type="entry name" value="Fimbrin, putative"/>
    <property type="match status" value="1"/>
</dbReference>
<dbReference type="EMBL" id="JWZX01000512">
    <property type="protein sequence ID" value="KOO52766.1"/>
    <property type="molecule type" value="Genomic_DNA"/>
</dbReference>
<dbReference type="SUPFAM" id="SSF47473">
    <property type="entry name" value="EF-hand"/>
    <property type="match status" value="1"/>
</dbReference>
<dbReference type="Proteomes" id="UP000037460">
    <property type="component" value="Unassembled WGS sequence"/>
</dbReference>
<dbReference type="FunFam" id="1.10.418.10:FF:000010">
    <property type="entry name" value="Plastin-3 isoform 1"/>
    <property type="match status" value="1"/>
</dbReference>
<feature type="domain" description="EF-hand" evidence="7">
    <location>
        <begin position="150"/>
        <end position="185"/>
    </location>
</feature>
<proteinExistence type="predicted"/>
<dbReference type="GO" id="GO:0051017">
    <property type="term" value="P:actin filament bundle assembly"/>
    <property type="evidence" value="ECO:0007669"/>
    <property type="project" value="InterPro"/>
</dbReference>
<feature type="compositionally biased region" description="Low complexity" evidence="5">
    <location>
        <begin position="62"/>
        <end position="75"/>
    </location>
</feature>
<feature type="compositionally biased region" description="Basic and acidic residues" evidence="5">
    <location>
        <begin position="19"/>
        <end position="39"/>
    </location>
</feature>
<comment type="caution">
    <text evidence="8">The sequence shown here is derived from an EMBL/GenBank/DDBJ whole genome shotgun (WGS) entry which is preliminary data.</text>
</comment>
<dbReference type="CDD" id="cd21219">
    <property type="entry name" value="CH_PLS_FIM_rpt3"/>
    <property type="match status" value="1"/>
</dbReference>
<dbReference type="InterPro" id="IPR001715">
    <property type="entry name" value="CH_dom"/>
</dbReference>
<organism evidence="8 9">
    <name type="scientific">Chrysochromulina tobinii</name>
    <dbReference type="NCBI Taxonomy" id="1460289"/>
    <lineage>
        <taxon>Eukaryota</taxon>
        <taxon>Haptista</taxon>
        <taxon>Haptophyta</taxon>
        <taxon>Prymnesiophyceae</taxon>
        <taxon>Prymnesiales</taxon>
        <taxon>Chrysochromulinaceae</taxon>
        <taxon>Chrysochromulina</taxon>
    </lineage>
</organism>
<dbReference type="GO" id="GO:0005509">
    <property type="term" value="F:calcium ion binding"/>
    <property type="evidence" value="ECO:0007669"/>
    <property type="project" value="InterPro"/>
</dbReference>
<evidence type="ECO:0000313" key="8">
    <source>
        <dbReference type="EMBL" id="KOO52766.1"/>
    </source>
</evidence>
<reference evidence="9" key="1">
    <citation type="journal article" date="2015" name="PLoS Genet.">
        <title>Genome Sequence and Transcriptome Analyses of Chrysochromulina tobin: Metabolic Tools for Enhanced Algal Fitness in the Prominent Order Prymnesiales (Haptophyceae).</title>
        <authorList>
            <person name="Hovde B.T."/>
            <person name="Deodato C.R."/>
            <person name="Hunsperger H.M."/>
            <person name="Ryken S.A."/>
            <person name="Yost W."/>
            <person name="Jha R.K."/>
            <person name="Patterson J."/>
            <person name="Monnat R.J. Jr."/>
            <person name="Barlow S.B."/>
            <person name="Starkenburg S.R."/>
            <person name="Cattolico R.A."/>
        </authorList>
    </citation>
    <scope>NUCLEOTIDE SEQUENCE</scope>
    <source>
        <strain evidence="9">CCMP291</strain>
    </source>
</reference>
<dbReference type="CDD" id="cd00051">
    <property type="entry name" value="EFh"/>
    <property type="match status" value="1"/>
</dbReference>
<evidence type="ECO:0000256" key="5">
    <source>
        <dbReference type="SAM" id="MobiDB-lite"/>
    </source>
</evidence>
<dbReference type="CDD" id="cd21220">
    <property type="entry name" value="CH_PLS_FIM_rpt4"/>
    <property type="match status" value="1"/>
</dbReference>
<feature type="domain" description="Calponin-homology (CH)" evidence="6">
    <location>
        <begin position="224"/>
        <end position="339"/>
    </location>
</feature>
<feature type="compositionally biased region" description="Polar residues" evidence="5">
    <location>
        <begin position="41"/>
        <end position="60"/>
    </location>
</feature>
<dbReference type="Gene3D" id="1.10.238.10">
    <property type="entry name" value="EF-hand"/>
    <property type="match status" value="1"/>
</dbReference>
<dbReference type="GO" id="GO:0032432">
    <property type="term" value="C:actin filament bundle"/>
    <property type="evidence" value="ECO:0007669"/>
    <property type="project" value="TreeGrafter"/>
</dbReference>
<dbReference type="PROSITE" id="PS50222">
    <property type="entry name" value="EF_HAND_2"/>
    <property type="match status" value="2"/>
</dbReference>
<feature type="domain" description="EF-hand" evidence="7">
    <location>
        <begin position="114"/>
        <end position="149"/>
    </location>
</feature>
<evidence type="ECO:0000256" key="1">
    <source>
        <dbReference type="ARBA" id="ARBA00022723"/>
    </source>
</evidence>
<evidence type="ECO:0000256" key="4">
    <source>
        <dbReference type="ARBA" id="ARBA00023203"/>
    </source>
</evidence>
<dbReference type="PROSITE" id="PS00019">
    <property type="entry name" value="ACTININ_1"/>
    <property type="match status" value="1"/>
</dbReference>
<keyword evidence="1" id="KW-0479">Metal-binding</keyword>
<evidence type="ECO:0000313" key="9">
    <source>
        <dbReference type="Proteomes" id="UP000037460"/>
    </source>
</evidence>
<keyword evidence="9" id="KW-1185">Reference proteome</keyword>
<dbReference type="Gene3D" id="1.10.418.10">
    <property type="entry name" value="Calponin-like domain"/>
    <property type="match status" value="4"/>
</dbReference>
<dbReference type="InterPro" id="IPR039959">
    <property type="entry name" value="Fimbrin/Plastin"/>
</dbReference>